<evidence type="ECO:0000313" key="2">
    <source>
        <dbReference type="Proteomes" id="UP000805193"/>
    </source>
</evidence>
<evidence type="ECO:0000313" key="1">
    <source>
        <dbReference type="EMBL" id="KAG0432574.1"/>
    </source>
</evidence>
<organism evidence="1 2">
    <name type="scientific">Ixodes persulcatus</name>
    <name type="common">Taiga tick</name>
    <dbReference type="NCBI Taxonomy" id="34615"/>
    <lineage>
        <taxon>Eukaryota</taxon>
        <taxon>Metazoa</taxon>
        <taxon>Ecdysozoa</taxon>
        <taxon>Arthropoda</taxon>
        <taxon>Chelicerata</taxon>
        <taxon>Arachnida</taxon>
        <taxon>Acari</taxon>
        <taxon>Parasitiformes</taxon>
        <taxon>Ixodida</taxon>
        <taxon>Ixodoidea</taxon>
        <taxon>Ixodidae</taxon>
        <taxon>Ixodinae</taxon>
        <taxon>Ixodes</taxon>
    </lineage>
</organism>
<proteinExistence type="predicted"/>
<accession>A0AC60QEI8</accession>
<sequence length="414" mass="44809">MTSTQGLNTATSSLDDSSKPIKDGDVALDGGAGATSAEDERTETSSSEWDRVYRVNLSLLPVALLELLVLLGLALLAYLLRTGEGPLPLTERLFRCDDPDLSWPEDPADLLGKGTVLPDLGTPALYGACVALPLILVILGEVGYLAFARRPRKAVRAGCVGCKMHQLSRRLVRHVGLYLLGALCSSICVDVLKYSLGVQRPYFLSVCRLNGTCARQEGAATRWFRMGSCALSAPASRGRLQEASTSFPSFQAALTSYAAVFIMVYLHSVVRLRSSRVFKPLLVVATGASALFWGSSRVALRRNHVPDVLAGMALGAAIAAYVSLCAAQRFRERRARGSSVQALNGAEPGQGGAFINRYFSIPHVSYRDRTGRAFKDEHGALCSPRPPDAFQKDLHKRIEDYGKRHPPNCSEVRA</sequence>
<name>A0AC60QEI8_IXOPE</name>
<dbReference type="Proteomes" id="UP000805193">
    <property type="component" value="Unassembled WGS sequence"/>
</dbReference>
<comment type="caution">
    <text evidence="1">The sequence shown here is derived from an EMBL/GenBank/DDBJ whole genome shotgun (WGS) entry which is preliminary data.</text>
</comment>
<reference evidence="1 2" key="1">
    <citation type="journal article" date="2020" name="Cell">
        <title>Large-Scale Comparative Analyses of Tick Genomes Elucidate Their Genetic Diversity and Vector Capacities.</title>
        <authorList>
            <consortium name="Tick Genome and Microbiome Consortium (TIGMIC)"/>
            <person name="Jia N."/>
            <person name="Wang J."/>
            <person name="Shi W."/>
            <person name="Du L."/>
            <person name="Sun Y."/>
            <person name="Zhan W."/>
            <person name="Jiang J.F."/>
            <person name="Wang Q."/>
            <person name="Zhang B."/>
            <person name="Ji P."/>
            <person name="Bell-Sakyi L."/>
            <person name="Cui X.M."/>
            <person name="Yuan T.T."/>
            <person name="Jiang B.G."/>
            <person name="Yang W.F."/>
            <person name="Lam T.T."/>
            <person name="Chang Q.C."/>
            <person name="Ding S.J."/>
            <person name="Wang X.J."/>
            <person name="Zhu J.G."/>
            <person name="Ruan X.D."/>
            <person name="Zhao L."/>
            <person name="Wei J.T."/>
            <person name="Ye R.Z."/>
            <person name="Que T.C."/>
            <person name="Du C.H."/>
            <person name="Zhou Y.H."/>
            <person name="Cheng J.X."/>
            <person name="Dai P.F."/>
            <person name="Guo W.B."/>
            <person name="Han X.H."/>
            <person name="Huang E.J."/>
            <person name="Li L.F."/>
            <person name="Wei W."/>
            <person name="Gao Y.C."/>
            <person name="Liu J.Z."/>
            <person name="Shao H.Z."/>
            <person name="Wang X."/>
            <person name="Wang C.C."/>
            <person name="Yang T.C."/>
            <person name="Huo Q.B."/>
            <person name="Li W."/>
            <person name="Chen H.Y."/>
            <person name="Chen S.E."/>
            <person name="Zhou L.G."/>
            <person name="Ni X.B."/>
            <person name="Tian J.H."/>
            <person name="Sheng Y."/>
            <person name="Liu T."/>
            <person name="Pan Y.S."/>
            <person name="Xia L.Y."/>
            <person name="Li J."/>
            <person name="Zhao F."/>
            <person name="Cao W.C."/>
        </authorList>
    </citation>
    <scope>NUCLEOTIDE SEQUENCE [LARGE SCALE GENOMIC DNA]</scope>
    <source>
        <strain evidence="1">Iper-2018</strain>
    </source>
</reference>
<keyword evidence="2" id="KW-1185">Reference proteome</keyword>
<gene>
    <name evidence="1" type="ORF">HPB47_020732</name>
</gene>
<dbReference type="EMBL" id="JABSTQ010009137">
    <property type="protein sequence ID" value="KAG0432574.1"/>
    <property type="molecule type" value="Genomic_DNA"/>
</dbReference>
<protein>
    <submittedName>
        <fullName evidence="1">Uncharacterized protein</fullName>
    </submittedName>
</protein>